<reference evidence="3 4" key="1">
    <citation type="submission" date="2016-06" db="EMBL/GenBank/DDBJ databases">
        <authorList>
            <person name="Kjaerup R.B."/>
            <person name="Dalgaard T.S."/>
            <person name="Juul-Madsen H.R."/>
        </authorList>
    </citation>
    <scope>NUCLEOTIDE SEQUENCE [LARGE SCALE GENOMIC DNA]</scope>
    <source>
        <strain evidence="3">3</strain>
    </source>
</reference>
<protein>
    <recommendedName>
        <fullName evidence="2">PDZ domain-containing protein</fullName>
    </recommendedName>
</protein>
<dbReference type="STRING" id="1860102.ACCAA_560004"/>
<keyword evidence="4" id="KW-1185">Reference proteome</keyword>
<proteinExistence type="predicted"/>
<gene>
    <name evidence="3" type="ORF">ACCAA_560004</name>
</gene>
<dbReference type="InterPro" id="IPR001478">
    <property type="entry name" value="PDZ"/>
</dbReference>
<dbReference type="Gene3D" id="2.30.42.10">
    <property type="match status" value="1"/>
</dbReference>
<dbReference type="AlphaFoldDB" id="A0A1A8XUQ3"/>
<evidence type="ECO:0000256" key="1">
    <source>
        <dbReference type="SAM" id="SignalP"/>
    </source>
</evidence>
<evidence type="ECO:0000259" key="2">
    <source>
        <dbReference type="PROSITE" id="PS50106"/>
    </source>
</evidence>
<dbReference type="RefSeq" id="WP_186408181.1">
    <property type="nucleotide sequence ID" value="NZ_FLQX01000134.1"/>
</dbReference>
<dbReference type="SUPFAM" id="SSF50156">
    <property type="entry name" value="PDZ domain-like"/>
    <property type="match status" value="1"/>
</dbReference>
<feature type="signal peptide" evidence="1">
    <location>
        <begin position="1"/>
        <end position="35"/>
    </location>
</feature>
<feature type="chain" id="PRO_5008381751" description="PDZ domain-containing protein" evidence="1">
    <location>
        <begin position="36"/>
        <end position="402"/>
    </location>
</feature>
<dbReference type="EMBL" id="FLQX01000134">
    <property type="protein sequence ID" value="SBT08297.1"/>
    <property type="molecule type" value="Genomic_DNA"/>
</dbReference>
<accession>A0A1A8XUQ3</accession>
<dbReference type="Proteomes" id="UP000199169">
    <property type="component" value="Unassembled WGS sequence"/>
</dbReference>
<evidence type="ECO:0000313" key="4">
    <source>
        <dbReference type="Proteomes" id="UP000199169"/>
    </source>
</evidence>
<dbReference type="Gene3D" id="3.40.50.11550">
    <property type="match status" value="1"/>
</dbReference>
<dbReference type="Pfam" id="PF04187">
    <property type="entry name" value="Cofac_haem_bdg"/>
    <property type="match status" value="1"/>
</dbReference>
<dbReference type="PROSITE" id="PS50106">
    <property type="entry name" value="PDZ"/>
    <property type="match status" value="1"/>
</dbReference>
<dbReference type="InterPro" id="IPR036034">
    <property type="entry name" value="PDZ_sf"/>
</dbReference>
<organism evidence="3 4">
    <name type="scientific">Candidatus Accumulibacter aalborgensis</name>
    <dbReference type="NCBI Taxonomy" id="1860102"/>
    <lineage>
        <taxon>Bacteria</taxon>
        <taxon>Pseudomonadati</taxon>
        <taxon>Pseudomonadota</taxon>
        <taxon>Betaproteobacteria</taxon>
        <taxon>Candidatus Accumulibacter</taxon>
    </lineage>
</organism>
<dbReference type="Pfam" id="PF13180">
    <property type="entry name" value="PDZ_2"/>
    <property type="match status" value="1"/>
</dbReference>
<dbReference type="SUPFAM" id="SSF159501">
    <property type="entry name" value="EreA/ChaN-like"/>
    <property type="match status" value="1"/>
</dbReference>
<dbReference type="CDD" id="cd14727">
    <property type="entry name" value="ChanN-like"/>
    <property type="match status" value="1"/>
</dbReference>
<feature type="domain" description="PDZ" evidence="2">
    <location>
        <begin position="302"/>
        <end position="387"/>
    </location>
</feature>
<keyword evidence="1" id="KW-0732">Signal</keyword>
<dbReference type="InterPro" id="IPR007314">
    <property type="entry name" value="Cofac_haem-bd_dom"/>
</dbReference>
<dbReference type="SMART" id="SM00228">
    <property type="entry name" value="PDZ"/>
    <property type="match status" value="1"/>
</dbReference>
<sequence length="402" mass="43047">MNIHRTPRPLLWSLVAVVAALVASAAALGSSAAPAACATPRGWWQAFGKTTVSVAGNEVLARAAAAEIVLLGERHDDEDQHRWQAQVLAGLHALRPDLVIGFEMFPRRVQPALDRWVAGELTVSALLAQTAWEETWNIPIGLYLPLFEFARINRIPMVALNVDAKLTRAIGDKGWDAIPESEREGVGRAAPASEAYRDLLFSVHRQHAHGQDARRGSAFKHFVEAQQNWDRAMAEALLARRGEGLQGRSPLVVGIMGSGHLRYGLGVPHQLRDLGVGGVVTLLPLSADEDCHEIRPGFADAVFSLPTKPATPVPPPRLGVQLDDAETGQVGVRVLAVTAGSLADQSGLAAGDRLLEVAGRPATKAGMVIEVVRASPPGTWLPLRVKRGEATLDVVIRFPSAS</sequence>
<name>A0A1A8XUQ3_9PROT</name>
<evidence type="ECO:0000313" key="3">
    <source>
        <dbReference type="EMBL" id="SBT08297.1"/>
    </source>
</evidence>